<dbReference type="AlphaFoldDB" id="A0A516V7Y9"/>
<dbReference type="OrthoDB" id="6063089at2"/>
<proteinExistence type="predicted"/>
<gene>
    <name evidence="1" type="ORF">FNZ56_12575</name>
</gene>
<name>A0A516V7Y9_9GAMM</name>
<dbReference type="RefSeq" id="WP_143880166.1">
    <property type="nucleotide sequence ID" value="NZ_BAABLZ010000001.1"/>
</dbReference>
<reference evidence="1 2" key="1">
    <citation type="submission" date="2019-07" db="EMBL/GenBank/DDBJ databases">
        <title>Lysobacter weifangensis sp. nov., isolated from bensulfuron-methyl contaminated farmland soil.</title>
        <authorList>
            <person name="Zhao H."/>
        </authorList>
    </citation>
    <scope>NUCLEOTIDE SEQUENCE [LARGE SCALE GENOMIC DNA]</scope>
    <source>
        <strain evidence="1 2">CC-Bw-6</strain>
    </source>
</reference>
<dbReference type="Proteomes" id="UP000315891">
    <property type="component" value="Chromosome"/>
</dbReference>
<evidence type="ECO:0000313" key="1">
    <source>
        <dbReference type="EMBL" id="QDQ74657.1"/>
    </source>
</evidence>
<protein>
    <submittedName>
        <fullName evidence="1">Uncharacterized protein</fullName>
    </submittedName>
</protein>
<accession>A0A516V7Y9</accession>
<sequence>MNVSSRAMFGAMAAVLGIGFPVATKAAISNHWIYVNAAQACQLSIPTIDSVVAPRATGFRNPGTTGAFVICGLTKDTEAGTGFIYVNVWLNSMDGATHAISCTGVAGAMGVDHALQYVTKNLDVGSASDNVIAWTAADFGGTSGTEMKGGDYTFSITCNLPPQVQIVSANASYNVYIGS</sequence>
<organism evidence="1 2">
    <name type="scientific">Pseudoluteimonas lycopersici</name>
    <dbReference type="NCBI Taxonomy" id="1324796"/>
    <lineage>
        <taxon>Bacteria</taxon>
        <taxon>Pseudomonadati</taxon>
        <taxon>Pseudomonadota</taxon>
        <taxon>Gammaproteobacteria</taxon>
        <taxon>Lysobacterales</taxon>
        <taxon>Lysobacteraceae</taxon>
        <taxon>Pseudoluteimonas</taxon>
    </lineage>
</organism>
<dbReference type="EMBL" id="CP041742">
    <property type="protein sequence ID" value="QDQ74657.1"/>
    <property type="molecule type" value="Genomic_DNA"/>
</dbReference>
<keyword evidence="2" id="KW-1185">Reference proteome</keyword>
<evidence type="ECO:0000313" key="2">
    <source>
        <dbReference type="Proteomes" id="UP000315891"/>
    </source>
</evidence>